<dbReference type="Proteomes" id="UP000016924">
    <property type="component" value="Unassembled WGS sequence"/>
</dbReference>
<evidence type="ECO:0000313" key="3">
    <source>
        <dbReference type="Proteomes" id="UP000016924"/>
    </source>
</evidence>
<keyword evidence="1" id="KW-0732">Signal</keyword>
<gene>
    <name evidence="2" type="ORF">W97_05778</name>
</gene>
<sequence>MYIPDAAILVLTALTVRIAAQDVDYNDLPSQCQSVCAPVVELTQRCDQQHSSDDAGQLNCVCAANNATAVIPVCEACYAMFDPDGHDNGKLAFV</sequence>
<dbReference type="STRING" id="1168221.R7YXF5"/>
<dbReference type="RefSeq" id="XP_007781850.1">
    <property type="nucleotide sequence ID" value="XM_007783660.1"/>
</dbReference>
<evidence type="ECO:0000256" key="1">
    <source>
        <dbReference type="SAM" id="SignalP"/>
    </source>
</evidence>
<name>R7YXF5_CONA1</name>
<evidence type="ECO:0000313" key="2">
    <source>
        <dbReference type="EMBL" id="EON66533.1"/>
    </source>
</evidence>
<accession>R7YXF5</accession>
<feature type="signal peptide" evidence="1">
    <location>
        <begin position="1"/>
        <end position="20"/>
    </location>
</feature>
<reference evidence="3" key="1">
    <citation type="submission" date="2012-06" db="EMBL/GenBank/DDBJ databases">
        <title>The genome sequence of Coniosporium apollinis CBS 100218.</title>
        <authorList>
            <consortium name="The Broad Institute Genome Sequencing Platform"/>
            <person name="Cuomo C."/>
            <person name="Gorbushina A."/>
            <person name="Noack S."/>
            <person name="Walker B."/>
            <person name="Young S.K."/>
            <person name="Zeng Q."/>
            <person name="Gargeya S."/>
            <person name="Fitzgerald M."/>
            <person name="Haas B."/>
            <person name="Abouelleil A."/>
            <person name="Alvarado L."/>
            <person name="Arachchi H.M."/>
            <person name="Berlin A.M."/>
            <person name="Chapman S.B."/>
            <person name="Goldberg J."/>
            <person name="Griggs A."/>
            <person name="Gujja S."/>
            <person name="Hansen M."/>
            <person name="Howarth C."/>
            <person name="Imamovic A."/>
            <person name="Larimer J."/>
            <person name="McCowan C."/>
            <person name="Montmayeur A."/>
            <person name="Murphy C."/>
            <person name="Neiman D."/>
            <person name="Pearson M."/>
            <person name="Priest M."/>
            <person name="Roberts A."/>
            <person name="Saif S."/>
            <person name="Shea T."/>
            <person name="Sisk P."/>
            <person name="Sykes S."/>
            <person name="Wortman J."/>
            <person name="Nusbaum C."/>
            <person name="Birren B."/>
        </authorList>
    </citation>
    <scope>NUCLEOTIDE SEQUENCE [LARGE SCALE GENOMIC DNA]</scope>
    <source>
        <strain evidence="3">CBS 100218</strain>
    </source>
</reference>
<dbReference type="GeneID" id="19903089"/>
<keyword evidence="3" id="KW-1185">Reference proteome</keyword>
<dbReference type="EMBL" id="JH767581">
    <property type="protein sequence ID" value="EON66533.1"/>
    <property type="molecule type" value="Genomic_DNA"/>
</dbReference>
<feature type="chain" id="PRO_5004450148" description="Extracellular membrane protein CFEM domain-containing protein" evidence="1">
    <location>
        <begin position="21"/>
        <end position="94"/>
    </location>
</feature>
<dbReference type="AlphaFoldDB" id="R7YXF5"/>
<dbReference type="eggNOG" id="ENOG502T0NB">
    <property type="taxonomic scope" value="Eukaryota"/>
</dbReference>
<dbReference type="HOGENOM" id="CLU_2386056_0_0_1"/>
<proteinExistence type="predicted"/>
<organism evidence="2 3">
    <name type="scientific">Coniosporium apollinis (strain CBS 100218)</name>
    <name type="common">Rock-inhabiting black yeast</name>
    <dbReference type="NCBI Taxonomy" id="1168221"/>
    <lineage>
        <taxon>Eukaryota</taxon>
        <taxon>Fungi</taxon>
        <taxon>Dikarya</taxon>
        <taxon>Ascomycota</taxon>
        <taxon>Pezizomycotina</taxon>
        <taxon>Dothideomycetes</taxon>
        <taxon>Dothideomycetes incertae sedis</taxon>
        <taxon>Coniosporium</taxon>
    </lineage>
</organism>
<dbReference type="OrthoDB" id="4843554at2759"/>
<evidence type="ECO:0008006" key="4">
    <source>
        <dbReference type="Google" id="ProtNLM"/>
    </source>
</evidence>
<protein>
    <recommendedName>
        <fullName evidence="4">Extracellular membrane protein CFEM domain-containing protein</fullName>
    </recommendedName>
</protein>